<dbReference type="GO" id="GO:0045727">
    <property type="term" value="P:positive regulation of translation"/>
    <property type="evidence" value="ECO:0007669"/>
    <property type="project" value="UniProtKB-UniRule"/>
</dbReference>
<evidence type="ECO:0000313" key="14">
    <source>
        <dbReference type="EMBL" id="KKT71750.1"/>
    </source>
</evidence>
<dbReference type="Pfam" id="PF06421">
    <property type="entry name" value="LepA_C"/>
    <property type="match status" value="1"/>
</dbReference>
<sequence length="596" mass="66486">MIPQAKIRNFCIIAHIDHGKSTLADRFLEITGAVEKRKMKEQILDSMDLERERGITIKLAPARMEYKGFTLNLIDTPGHVDFTYEVSRSLAAVEGTILLVDATQGVQAQTVGNLFFAIEQNLTIIPVLNKIDLAAANVEKCVEELVQLIGCKPEEILKVSGKTGEGVPELLDEIIAKIPSPAGKEDEAARGLVFDSKFDDYRGVVAYVRVIDGTFRAGDKLQLMASMAEEEILEVGSLGVGGYHKLPELETGQIGYVVTGLKDILSCRVGDTMTIANRRATQALPGYKEVRPMVFAGIFPLDGAEFARLREAMEKLKLNDAALIFEPEHSPAVGYGFRCGLLGLLHLEIVKERLEREYNIEVLVTTPSVAYWVTKNNNERILVKSPLELPDPSHIKNIEEPWVRADIVTPKDYIGAVMSLAQEKRGIYRNTEFLSESRAILHYEIPLAMIIVDFYDRLKSVTSGYASLNYELDNYRNADVVRLDIYVAEEREDAFATLVYSDEVERVGRAIVEKLKDSIPKQWFVIKLQAAVGGKILASERISAFRKDVTAKLYGGDVTRKRKLLEKQKKGKAKMAAMGKGSVEIPSDVYLKVFKR</sequence>
<accession>A0A0G1JK70</accession>
<comment type="catalytic activity">
    <reaction evidence="8 12">
        <text>GTP + H2O = GDP + phosphate + H(+)</text>
        <dbReference type="Rhea" id="RHEA:19669"/>
        <dbReference type="ChEBI" id="CHEBI:15377"/>
        <dbReference type="ChEBI" id="CHEBI:15378"/>
        <dbReference type="ChEBI" id="CHEBI:37565"/>
        <dbReference type="ChEBI" id="CHEBI:43474"/>
        <dbReference type="ChEBI" id="CHEBI:58189"/>
        <dbReference type="EC" id="3.6.5.n1"/>
    </reaction>
</comment>
<reference evidence="14 15" key="1">
    <citation type="journal article" date="2015" name="Nature">
        <title>rRNA introns, odd ribosomes, and small enigmatic genomes across a large radiation of phyla.</title>
        <authorList>
            <person name="Brown C.T."/>
            <person name="Hug L.A."/>
            <person name="Thomas B.C."/>
            <person name="Sharon I."/>
            <person name="Castelle C.J."/>
            <person name="Singh A."/>
            <person name="Wilkins M.J."/>
            <person name="Williams K.H."/>
            <person name="Banfield J.F."/>
        </authorList>
    </citation>
    <scope>NUCLEOTIDE SEQUENCE [LARGE SCALE GENOMIC DNA]</scope>
</reference>
<dbReference type="InterPro" id="IPR006297">
    <property type="entry name" value="EF-4"/>
</dbReference>
<dbReference type="Gene3D" id="3.30.70.870">
    <property type="entry name" value="Elongation Factor G (Translational Gtpase), domain 3"/>
    <property type="match status" value="1"/>
</dbReference>
<evidence type="ECO:0000256" key="8">
    <source>
        <dbReference type="ARBA" id="ARBA00050293"/>
    </source>
</evidence>
<dbReference type="InterPro" id="IPR035647">
    <property type="entry name" value="EFG_III/V"/>
</dbReference>
<evidence type="ECO:0000256" key="7">
    <source>
        <dbReference type="ARBA" id="ARBA00023136"/>
    </source>
</evidence>
<dbReference type="SUPFAM" id="SSF52540">
    <property type="entry name" value="P-loop containing nucleoside triphosphate hydrolases"/>
    <property type="match status" value="1"/>
</dbReference>
<comment type="subcellular location">
    <subcellularLocation>
        <location evidence="12">Cell membrane</location>
        <topology evidence="12">Peripheral membrane protein</topology>
        <orientation evidence="12">Cytoplasmic side</orientation>
    </subcellularLocation>
</comment>
<dbReference type="SMART" id="SM00838">
    <property type="entry name" value="EFG_C"/>
    <property type="match status" value="1"/>
</dbReference>
<comment type="similarity">
    <text evidence="1 12">Belongs to the TRAFAC class translation factor GTPase superfamily. Classic translation factor GTPase family. LepA subfamily.</text>
</comment>
<dbReference type="InterPro" id="IPR005225">
    <property type="entry name" value="Small_GTP-bd"/>
</dbReference>
<keyword evidence="5 12" id="KW-0648">Protein biosynthesis</keyword>
<dbReference type="NCBIfam" id="TIGR00231">
    <property type="entry name" value="small_GTP"/>
    <property type="match status" value="1"/>
</dbReference>
<dbReference type="InterPro" id="IPR000795">
    <property type="entry name" value="T_Tr_GTP-bd_dom"/>
</dbReference>
<dbReference type="InterPro" id="IPR035654">
    <property type="entry name" value="LepA_IV"/>
</dbReference>
<dbReference type="Pfam" id="PF00679">
    <property type="entry name" value="EFG_C"/>
    <property type="match status" value="1"/>
</dbReference>
<dbReference type="Pfam" id="PF00009">
    <property type="entry name" value="GTP_EFTU"/>
    <property type="match status" value="1"/>
</dbReference>
<evidence type="ECO:0000256" key="6">
    <source>
        <dbReference type="ARBA" id="ARBA00023134"/>
    </source>
</evidence>
<comment type="similarity">
    <text evidence="10">Belongs to the GTP-binding elongation factor family. LepA subfamily.</text>
</comment>
<dbReference type="CDD" id="cd16260">
    <property type="entry name" value="EF4_III"/>
    <property type="match status" value="1"/>
</dbReference>
<dbReference type="GO" id="GO:0003746">
    <property type="term" value="F:translation elongation factor activity"/>
    <property type="evidence" value="ECO:0007669"/>
    <property type="project" value="UniProtKB-UniRule"/>
</dbReference>
<dbReference type="HAMAP" id="MF_00071">
    <property type="entry name" value="LepA"/>
    <property type="match status" value="1"/>
</dbReference>
<evidence type="ECO:0000256" key="12">
    <source>
        <dbReference type="HAMAP-Rule" id="MF_00071"/>
    </source>
</evidence>
<dbReference type="SUPFAM" id="SSF54980">
    <property type="entry name" value="EF-G C-terminal domain-like"/>
    <property type="match status" value="2"/>
</dbReference>
<evidence type="ECO:0000256" key="2">
    <source>
        <dbReference type="ARBA" id="ARBA00022475"/>
    </source>
</evidence>
<feature type="binding site" evidence="12">
    <location>
        <begin position="129"/>
        <end position="132"/>
    </location>
    <ligand>
        <name>GTP</name>
        <dbReference type="ChEBI" id="CHEBI:37565"/>
    </ligand>
</feature>
<dbReference type="GO" id="GO:0005886">
    <property type="term" value="C:plasma membrane"/>
    <property type="evidence" value="ECO:0007669"/>
    <property type="project" value="UniProtKB-SubCell"/>
</dbReference>
<organism evidence="14 15">
    <name type="scientific">Candidatus Uhrbacteria bacterium GW2011_GWF2_44_350</name>
    <dbReference type="NCBI Taxonomy" id="1619000"/>
    <lineage>
        <taxon>Bacteria</taxon>
        <taxon>Candidatus Uhriibacteriota</taxon>
    </lineage>
</organism>
<dbReference type="GO" id="GO:0043022">
    <property type="term" value="F:ribosome binding"/>
    <property type="evidence" value="ECO:0007669"/>
    <property type="project" value="UniProtKB-UniRule"/>
</dbReference>
<dbReference type="NCBIfam" id="TIGR01393">
    <property type="entry name" value="lepA"/>
    <property type="match status" value="1"/>
</dbReference>
<comment type="caution">
    <text evidence="14">The sequence shown here is derived from an EMBL/GenBank/DDBJ whole genome shotgun (WGS) entry which is preliminary data.</text>
</comment>
<proteinExistence type="inferred from homology"/>
<dbReference type="GO" id="GO:0003924">
    <property type="term" value="F:GTPase activity"/>
    <property type="evidence" value="ECO:0007669"/>
    <property type="project" value="UniProtKB-UniRule"/>
</dbReference>
<evidence type="ECO:0000256" key="5">
    <source>
        <dbReference type="ARBA" id="ARBA00022917"/>
    </source>
</evidence>
<dbReference type="Gene3D" id="3.30.70.240">
    <property type="match status" value="1"/>
</dbReference>
<evidence type="ECO:0000256" key="11">
    <source>
        <dbReference type="ARBA" id="ARBA00066744"/>
    </source>
</evidence>
<evidence type="ECO:0000313" key="15">
    <source>
        <dbReference type="Proteomes" id="UP000034154"/>
    </source>
</evidence>
<keyword evidence="6 12" id="KW-0342">GTP-binding</keyword>
<feature type="binding site" evidence="12">
    <location>
        <begin position="17"/>
        <end position="22"/>
    </location>
    <ligand>
        <name>GTP</name>
        <dbReference type="ChEBI" id="CHEBI:37565"/>
    </ligand>
</feature>
<dbReference type="Gene3D" id="2.40.30.10">
    <property type="entry name" value="Translation factors"/>
    <property type="match status" value="1"/>
</dbReference>
<dbReference type="EMBL" id="LCJB01000009">
    <property type="protein sequence ID" value="KKT71750.1"/>
    <property type="molecule type" value="Genomic_DNA"/>
</dbReference>
<dbReference type="PANTHER" id="PTHR43512">
    <property type="entry name" value="TRANSLATION FACTOR GUF1-RELATED"/>
    <property type="match status" value="1"/>
</dbReference>
<evidence type="ECO:0000256" key="9">
    <source>
        <dbReference type="ARBA" id="ARBA00057626"/>
    </source>
</evidence>
<dbReference type="InterPro" id="IPR031157">
    <property type="entry name" value="G_TR_CS"/>
</dbReference>
<feature type="domain" description="Tr-type G" evidence="13">
    <location>
        <begin position="5"/>
        <end position="182"/>
    </location>
</feature>
<evidence type="ECO:0000256" key="3">
    <source>
        <dbReference type="ARBA" id="ARBA00022741"/>
    </source>
</evidence>
<dbReference type="InterPro" id="IPR038363">
    <property type="entry name" value="LepA_C_sf"/>
</dbReference>
<dbReference type="InterPro" id="IPR004161">
    <property type="entry name" value="EFTu-like_2"/>
</dbReference>
<dbReference type="PANTHER" id="PTHR43512:SF4">
    <property type="entry name" value="TRANSLATION FACTOR GUF1 HOMOLOG, CHLOROPLASTIC"/>
    <property type="match status" value="1"/>
</dbReference>
<keyword evidence="2 12" id="KW-1003">Cell membrane</keyword>
<comment type="function">
    <text evidence="9 12">Required for accurate and efficient protein synthesis under certain stress conditions. May act as a fidelity factor of the translation reaction, by catalyzing a one-codon backward translocation of tRNAs on improperly translocated ribosomes. Back-translocation proceeds from a post-translocation (POST) complex to a pre-translocation (PRE) complex, thus giving elongation factor G a second chance to translocate the tRNAs correctly. Binds to ribosomes in a GTP-dependent manner.</text>
</comment>
<dbReference type="InterPro" id="IPR013842">
    <property type="entry name" value="LepA_CTD"/>
</dbReference>
<evidence type="ECO:0000256" key="1">
    <source>
        <dbReference type="ARBA" id="ARBA00005454"/>
    </source>
</evidence>
<evidence type="ECO:0000256" key="10">
    <source>
        <dbReference type="ARBA" id="ARBA00061052"/>
    </source>
</evidence>
<dbReference type="Proteomes" id="UP000034154">
    <property type="component" value="Unassembled WGS sequence"/>
</dbReference>
<evidence type="ECO:0000256" key="4">
    <source>
        <dbReference type="ARBA" id="ARBA00022801"/>
    </source>
</evidence>
<dbReference type="FunFam" id="3.40.50.300:FF:000078">
    <property type="entry name" value="Elongation factor 4"/>
    <property type="match status" value="1"/>
</dbReference>
<name>A0A0G1JK70_9BACT</name>
<dbReference type="EC" id="3.6.5.n1" evidence="11 12"/>
<dbReference type="PATRIC" id="fig|1619000.3.peg.206"/>
<evidence type="ECO:0000259" key="13">
    <source>
        <dbReference type="PROSITE" id="PS51722"/>
    </source>
</evidence>
<dbReference type="FunFam" id="3.30.70.240:FF:000007">
    <property type="entry name" value="Translation factor GUF1, mitochondrial"/>
    <property type="match status" value="1"/>
</dbReference>
<keyword evidence="3 12" id="KW-0547">Nucleotide-binding</keyword>
<keyword evidence="7 12" id="KW-0472">Membrane</keyword>
<dbReference type="GO" id="GO:0005525">
    <property type="term" value="F:GTP binding"/>
    <property type="evidence" value="ECO:0007669"/>
    <property type="project" value="UniProtKB-UniRule"/>
</dbReference>
<dbReference type="Pfam" id="PF03144">
    <property type="entry name" value="GTP_EFTU_D2"/>
    <property type="match status" value="1"/>
</dbReference>
<keyword evidence="4 12" id="KW-0378">Hydrolase</keyword>
<dbReference type="PRINTS" id="PR00315">
    <property type="entry name" value="ELONGATNFCT"/>
</dbReference>
<dbReference type="FunFam" id="3.30.70.2570:FF:000001">
    <property type="entry name" value="Translation factor GUF1, mitochondrial"/>
    <property type="match status" value="1"/>
</dbReference>
<keyword evidence="14" id="KW-0251">Elongation factor</keyword>
<dbReference type="InterPro" id="IPR027417">
    <property type="entry name" value="P-loop_NTPase"/>
</dbReference>
<dbReference type="InterPro" id="IPR000640">
    <property type="entry name" value="EFG_V-like"/>
</dbReference>
<dbReference type="Gene3D" id="3.30.70.2570">
    <property type="entry name" value="Elongation factor 4, C-terminal domain"/>
    <property type="match status" value="1"/>
</dbReference>
<dbReference type="FunFam" id="3.30.70.870:FF:000004">
    <property type="entry name" value="Translation factor GUF1, mitochondrial"/>
    <property type="match status" value="1"/>
</dbReference>
<dbReference type="CDD" id="cd03709">
    <property type="entry name" value="lepA_C"/>
    <property type="match status" value="1"/>
</dbReference>
<dbReference type="Gene3D" id="3.40.50.300">
    <property type="entry name" value="P-loop containing nucleotide triphosphate hydrolases"/>
    <property type="match status" value="1"/>
</dbReference>
<dbReference type="AlphaFoldDB" id="A0A0G1JK70"/>
<dbReference type="CDD" id="cd01890">
    <property type="entry name" value="LepA"/>
    <property type="match status" value="1"/>
</dbReference>
<dbReference type="PROSITE" id="PS51722">
    <property type="entry name" value="G_TR_2"/>
    <property type="match status" value="1"/>
</dbReference>
<gene>
    <name evidence="12" type="primary">lepA</name>
    <name evidence="14" type="ORF">UW63_C0009G0019</name>
</gene>
<dbReference type="PROSITE" id="PS00301">
    <property type="entry name" value="G_TR_1"/>
    <property type="match status" value="1"/>
</dbReference>
<protein>
    <recommendedName>
        <fullName evidence="11 12">Elongation factor 4</fullName>
        <shortName evidence="12">EF-4</shortName>
        <ecNumber evidence="11 12">3.6.5.n1</ecNumber>
    </recommendedName>
    <alternativeName>
        <fullName evidence="12">Ribosomal back-translocase LepA</fullName>
    </alternativeName>
</protein>